<evidence type="ECO:0000313" key="3">
    <source>
        <dbReference type="Proteomes" id="UP001431656"/>
    </source>
</evidence>
<dbReference type="AlphaFoldDB" id="A0AAN0MEW2"/>
<keyword evidence="3" id="KW-1185">Reference proteome</keyword>
<dbReference type="KEGG" id="broo:brsh051_05540"/>
<name>A0AAN0MEW2_9ACTN</name>
<keyword evidence="1" id="KW-0732">Signal</keyword>
<gene>
    <name evidence="2" type="ORF">brsh051_05540</name>
</gene>
<dbReference type="Proteomes" id="UP001431656">
    <property type="component" value="Chromosome"/>
</dbReference>
<dbReference type="EMBL" id="AP028056">
    <property type="protein sequence ID" value="BEH01273.1"/>
    <property type="molecule type" value="Genomic_DNA"/>
</dbReference>
<evidence type="ECO:0000313" key="2">
    <source>
        <dbReference type="EMBL" id="BEH01273.1"/>
    </source>
</evidence>
<reference evidence="2" key="1">
    <citation type="journal article" date="2024" name="Int. J. Syst. Evol. Microbiol.">
        <title>Brooklawnia propionicigenes sp. nov., a facultatively anaerobic, propionate-producing bacterium isolated from a methanogenic reactor treating waste from cattle farms.</title>
        <authorList>
            <person name="Akita Y."/>
            <person name="Ueki A."/>
            <person name="Tonouchi A."/>
            <person name="Sugawara Y."/>
            <person name="Honma S."/>
            <person name="Kaku N."/>
            <person name="Ueki K."/>
        </authorList>
    </citation>
    <scope>NUCLEOTIDE SEQUENCE</scope>
    <source>
        <strain evidence="2">SH051</strain>
    </source>
</reference>
<accession>A0AAN0MEW2</accession>
<sequence length="355" mass="36994">MLAVAGVLLSVVTGCSATASQASPDTATTAGHILAALSAADEAAFDRVFATSADAARVGLWWDNLRQIELLSIVDGAGGSWQIGWRVPGEQGVATNLIVPQWQCDAQQCLLGDIEQRPDSPAPIWLTEAISVEQDEAVTLIGGGDLDSWRQAAEQSAEFVRSTEAAGLIRPSSRQVIEVPGNSQAFEQVMAASAFDFIGTGAITWTADSGGPGPTGQPAPARIVINPDATSDAGTESRYLLLVHEQTHAATNWLGHPAAGQLWVSEGLAEWVMLQASPQAQQGSTQTLIDACPAASTPPADADFTDPDDLELAYAWSAAALDRLITGRDAASTISTLWQTPGAQPDLESPLVACG</sequence>
<protein>
    <submittedName>
        <fullName evidence="2">Uncharacterized protein</fullName>
    </submittedName>
</protein>
<organism evidence="2 3">
    <name type="scientific">Brooklawnia propionicigenes</name>
    <dbReference type="NCBI Taxonomy" id="3041175"/>
    <lineage>
        <taxon>Bacteria</taxon>
        <taxon>Bacillati</taxon>
        <taxon>Actinomycetota</taxon>
        <taxon>Actinomycetes</taxon>
        <taxon>Propionibacteriales</taxon>
        <taxon>Propionibacteriaceae</taxon>
        <taxon>Brooklawnia</taxon>
    </lineage>
</organism>
<feature type="signal peptide" evidence="1">
    <location>
        <begin position="1"/>
        <end position="19"/>
    </location>
</feature>
<proteinExistence type="predicted"/>
<evidence type="ECO:0000256" key="1">
    <source>
        <dbReference type="SAM" id="SignalP"/>
    </source>
</evidence>
<feature type="chain" id="PRO_5042929113" evidence="1">
    <location>
        <begin position="20"/>
        <end position="355"/>
    </location>
</feature>